<protein>
    <submittedName>
        <fullName evidence="1">Uncharacterized protein</fullName>
    </submittedName>
</protein>
<gene>
    <name evidence="1" type="ORF">PMZ80_005127</name>
</gene>
<organism evidence="1 2">
    <name type="scientific">Knufia obscura</name>
    <dbReference type="NCBI Taxonomy" id="1635080"/>
    <lineage>
        <taxon>Eukaryota</taxon>
        <taxon>Fungi</taxon>
        <taxon>Dikarya</taxon>
        <taxon>Ascomycota</taxon>
        <taxon>Pezizomycotina</taxon>
        <taxon>Eurotiomycetes</taxon>
        <taxon>Chaetothyriomycetidae</taxon>
        <taxon>Chaetothyriales</taxon>
        <taxon>Trichomeriaceae</taxon>
        <taxon>Knufia</taxon>
    </lineage>
</organism>
<evidence type="ECO:0000313" key="2">
    <source>
        <dbReference type="Proteomes" id="UP001334248"/>
    </source>
</evidence>
<comment type="caution">
    <text evidence="1">The sequence shown here is derived from an EMBL/GenBank/DDBJ whole genome shotgun (WGS) entry which is preliminary data.</text>
</comment>
<keyword evidence="2" id="KW-1185">Reference proteome</keyword>
<sequence>MAPNHPPSAAKRQGDPSKQLMALPEEMKVMILRHLLIAPDHTIARTSSYPVPAPFGGTQNVSGFHLHPQILSMCQGLHRIGKQVLEDENVLHIALRRVNGSKHAGLYLMGQIFEHPNWYVEPYIRRLNPTLDFWQSIGRFNHIVLSLRDPESMDHDDWTEELLWELVQQGYEAFSGKDLTVVLDGYEQQWTPVRQNRVLRAFSTLRCKSLQFQGAIEGADQLIAEVVHTATGSTPADHLFPIYVELKEEGHRYCPYSDSKSKLRYHLRLMLNAVHACSRVAFDEQQELVMHYLNWHRKRKSVASTTEAERLEGETLQLIGEDWKFWGRDRPEEKPKYRTGICSKP</sequence>
<dbReference type="Proteomes" id="UP001334248">
    <property type="component" value="Unassembled WGS sequence"/>
</dbReference>
<name>A0ABR0RQ99_9EURO</name>
<reference evidence="1 2" key="1">
    <citation type="journal article" date="2023" name="Res Sq">
        <title>Genomic and morphological characterization of Knufia obscura isolated from the Mars 2020 spacecraft assembly facility.</title>
        <authorList>
            <person name="Chander A.M."/>
            <person name="Teixeira M.M."/>
            <person name="Singh N.K."/>
            <person name="Williams M.P."/>
            <person name="Parker C.W."/>
            <person name="Leo P."/>
            <person name="Stajich J.E."/>
            <person name="Torok T."/>
            <person name="Tighe S."/>
            <person name="Mason C.E."/>
            <person name="Venkateswaran K."/>
        </authorList>
    </citation>
    <scope>NUCLEOTIDE SEQUENCE [LARGE SCALE GENOMIC DNA]</scope>
    <source>
        <strain evidence="1 2">CCFEE 5817</strain>
    </source>
</reference>
<dbReference type="EMBL" id="JAVHJV010000005">
    <property type="protein sequence ID" value="KAK5942562.1"/>
    <property type="molecule type" value="Genomic_DNA"/>
</dbReference>
<proteinExistence type="predicted"/>
<accession>A0ABR0RQ99</accession>
<evidence type="ECO:0000313" key="1">
    <source>
        <dbReference type="EMBL" id="KAK5942562.1"/>
    </source>
</evidence>
<dbReference type="GeneID" id="89998576"/>
<dbReference type="RefSeq" id="XP_064730652.1">
    <property type="nucleotide sequence ID" value="XM_064873548.1"/>
</dbReference>